<protein>
    <submittedName>
        <fullName evidence="2">Uncharacterized protein</fullName>
    </submittedName>
</protein>
<keyword evidence="1" id="KW-0812">Transmembrane</keyword>
<evidence type="ECO:0000313" key="3">
    <source>
        <dbReference type="Proteomes" id="UP001055553"/>
    </source>
</evidence>
<name>A0A915WRF1_9ARCH</name>
<organism evidence="2 3">
    <name type="scientific">Nanobdella aerobiophila</name>
    <dbReference type="NCBI Taxonomy" id="2586965"/>
    <lineage>
        <taxon>Archaea</taxon>
        <taxon>Nanobdellota</taxon>
        <taxon>Nanobdellia</taxon>
        <taxon>Nanobdellales</taxon>
        <taxon>Nanobdellaceae</taxon>
        <taxon>Nanobdella</taxon>
    </lineage>
</organism>
<proteinExistence type="predicted"/>
<evidence type="ECO:0000256" key="1">
    <source>
        <dbReference type="SAM" id="Phobius"/>
    </source>
</evidence>
<evidence type="ECO:0000313" key="2">
    <source>
        <dbReference type="EMBL" id="BBL45528.1"/>
    </source>
</evidence>
<feature type="transmembrane region" description="Helical" evidence="1">
    <location>
        <begin position="144"/>
        <end position="163"/>
    </location>
</feature>
<dbReference type="AlphaFoldDB" id="A0A915WRF1"/>
<dbReference type="RefSeq" id="WP_258393554.1">
    <property type="nucleotide sequence ID" value="NZ_AP019769.1"/>
</dbReference>
<dbReference type="EMBL" id="AP019769">
    <property type="protein sequence ID" value="BBL45528.1"/>
    <property type="molecule type" value="Genomic_DNA"/>
</dbReference>
<gene>
    <name evidence="2" type="ORF">MJ1_0364</name>
</gene>
<sequence>MNPKNDPDKKNFYTYNIIEKAYIRKARAIDLFLFYEYIEKILNEFPKINNEYINIIRSFLENIYYLISNPEENIKYLKYVVHLELEAERLEKEGLKRLNYFIDFSSVDDNIIKLLNGVRIDIRILELLFWNAVKNNMIKDNPNYLVIAHFLNMASKYIFYYIVNNYYEKLKPLERINTDINLNKEEEDKYKKYLEAYKDKSLKDYL</sequence>
<keyword evidence="1" id="KW-0472">Membrane</keyword>
<accession>A0A915WRF1</accession>
<dbReference type="GeneID" id="74568312"/>
<dbReference type="Proteomes" id="UP001055553">
    <property type="component" value="Chromosome"/>
</dbReference>
<keyword evidence="3" id="KW-1185">Reference proteome</keyword>
<keyword evidence="1" id="KW-1133">Transmembrane helix</keyword>
<reference evidence="3" key="1">
    <citation type="journal article" date="2022" name="Int. J. Syst. Evol. Microbiol.">
        <title>Nanobdella aerobiophila gen. nov., sp. nov., a thermoacidophilic, obligate ectosymbiotic archaeon, and proposal of Nanobdellaceae fam. nov., Nanobdellales ord. nov. and Nanobdellia class. nov.</title>
        <authorList>
            <person name="Kato S."/>
            <person name="Ogasawara A."/>
            <person name="Itoh T."/>
            <person name="Sakai H.D."/>
            <person name="Shimizu M."/>
            <person name="Yuki M."/>
            <person name="Kaneko M."/>
            <person name="Takashina T."/>
            <person name="Ohkuma M."/>
        </authorList>
    </citation>
    <scope>NUCLEOTIDE SEQUENCE [LARGE SCALE GENOMIC DNA]</scope>
    <source>
        <strain evidence="3">MJ1</strain>
    </source>
</reference>
<dbReference type="KEGG" id="naer:MJ1_0364"/>